<organism evidence="2">
    <name type="scientific">marine metagenome</name>
    <dbReference type="NCBI Taxonomy" id="408172"/>
    <lineage>
        <taxon>unclassified sequences</taxon>
        <taxon>metagenomes</taxon>
        <taxon>ecological metagenomes</taxon>
    </lineage>
</organism>
<sequence length="92" mass="10801">MSTEKIKQLEKLVSSAQQYLDNLCSENRRLEQRILELEKEKKVMTIESDRAKDSLEKIKQLESSRQKLEKDCSTARVKVKIALKKIEKMDFA</sequence>
<reference evidence="2" key="1">
    <citation type="submission" date="2018-05" db="EMBL/GenBank/DDBJ databases">
        <authorList>
            <person name="Lanie J.A."/>
            <person name="Ng W.-L."/>
            <person name="Kazmierczak K.M."/>
            <person name="Andrzejewski T.M."/>
            <person name="Davidsen T.M."/>
            <person name="Wayne K.J."/>
            <person name="Tettelin H."/>
            <person name="Glass J.I."/>
            <person name="Rusch D."/>
            <person name="Podicherti R."/>
            <person name="Tsui H.-C.T."/>
            <person name="Winkler M.E."/>
        </authorList>
    </citation>
    <scope>NUCLEOTIDE SEQUENCE</scope>
</reference>
<keyword evidence="1" id="KW-0175">Coiled coil</keyword>
<evidence type="ECO:0000256" key="1">
    <source>
        <dbReference type="SAM" id="Coils"/>
    </source>
</evidence>
<evidence type="ECO:0000313" key="2">
    <source>
        <dbReference type="EMBL" id="SVC44958.1"/>
    </source>
</evidence>
<gene>
    <name evidence="2" type="ORF">METZ01_LOCUS297812</name>
</gene>
<dbReference type="AlphaFoldDB" id="A0A382M8M9"/>
<name>A0A382M8M9_9ZZZZ</name>
<protein>
    <submittedName>
        <fullName evidence="2">Uncharacterized protein</fullName>
    </submittedName>
</protein>
<accession>A0A382M8M9</accession>
<feature type="coiled-coil region" evidence="1">
    <location>
        <begin position="6"/>
        <end position="78"/>
    </location>
</feature>
<proteinExistence type="predicted"/>
<dbReference type="EMBL" id="UINC01091859">
    <property type="protein sequence ID" value="SVC44958.1"/>
    <property type="molecule type" value="Genomic_DNA"/>
</dbReference>